<feature type="region of interest" description="Disordered" evidence="1">
    <location>
        <begin position="1"/>
        <end position="54"/>
    </location>
</feature>
<feature type="compositionally biased region" description="Basic and acidic residues" evidence="1">
    <location>
        <begin position="1"/>
        <end position="15"/>
    </location>
</feature>
<dbReference type="AlphaFoldDB" id="A0A6A3LEI2"/>
<dbReference type="EMBL" id="QXFU01000544">
    <property type="protein sequence ID" value="KAE9030343.1"/>
    <property type="molecule type" value="Genomic_DNA"/>
</dbReference>
<dbReference type="Proteomes" id="UP000429607">
    <property type="component" value="Unassembled WGS sequence"/>
</dbReference>
<dbReference type="EMBL" id="QXFV01001020">
    <property type="protein sequence ID" value="KAE9017801.1"/>
    <property type="molecule type" value="Genomic_DNA"/>
</dbReference>
<sequence>MSEHQDDQDKLEPNKKMLISPVQPKDRKARAVDADSDRDDGRVGRRDMEDGRRAVHQCRVHDEAGQLWRGDPAEK</sequence>
<dbReference type="Proteomes" id="UP000434957">
    <property type="component" value="Unassembled WGS sequence"/>
</dbReference>
<gene>
    <name evidence="2" type="ORF">PR001_g14302</name>
    <name evidence="3" type="ORF">PR002_g9912</name>
    <name evidence="4" type="ORF">PR003_g12966</name>
</gene>
<name>A0A6A3LEI2_9STRA</name>
<dbReference type="EMBL" id="QXFT01000801">
    <property type="protein sequence ID" value="KAE9335531.1"/>
    <property type="molecule type" value="Genomic_DNA"/>
</dbReference>
<comment type="caution">
    <text evidence="2">The sequence shown here is derived from an EMBL/GenBank/DDBJ whole genome shotgun (WGS) entry which is preliminary data.</text>
</comment>
<evidence type="ECO:0000313" key="6">
    <source>
        <dbReference type="Proteomes" id="UP000434957"/>
    </source>
</evidence>
<evidence type="ECO:0000313" key="3">
    <source>
        <dbReference type="EMBL" id="KAE9030343.1"/>
    </source>
</evidence>
<protein>
    <submittedName>
        <fullName evidence="2">Uncharacterized protein</fullName>
    </submittedName>
</protein>
<feature type="compositionally biased region" description="Basic and acidic residues" evidence="1">
    <location>
        <begin position="24"/>
        <end position="54"/>
    </location>
</feature>
<evidence type="ECO:0000256" key="1">
    <source>
        <dbReference type="SAM" id="MobiDB-lite"/>
    </source>
</evidence>
<evidence type="ECO:0000313" key="2">
    <source>
        <dbReference type="EMBL" id="KAE9017801.1"/>
    </source>
</evidence>
<evidence type="ECO:0000313" key="5">
    <source>
        <dbReference type="Proteomes" id="UP000429607"/>
    </source>
</evidence>
<keyword evidence="6" id="KW-1185">Reference proteome</keyword>
<accession>A0A6A3LEI2</accession>
<reference evidence="5 7" key="1">
    <citation type="submission" date="2018-09" db="EMBL/GenBank/DDBJ databases">
        <title>Genomic investigation of the strawberry pathogen Phytophthora fragariae indicates pathogenicity is determined by transcriptional variation in three key races.</title>
        <authorList>
            <person name="Adams T.M."/>
            <person name="Armitage A.D."/>
            <person name="Sobczyk M.K."/>
            <person name="Bates H.J."/>
            <person name="Dunwell J.M."/>
            <person name="Nellist C.F."/>
            <person name="Harrison R.J."/>
        </authorList>
    </citation>
    <scope>NUCLEOTIDE SEQUENCE [LARGE SCALE GENOMIC DNA]</scope>
    <source>
        <strain evidence="2 5">SCRP249</strain>
        <strain evidence="3 7">SCRP324</strain>
        <strain evidence="4 6">SCRP333</strain>
    </source>
</reference>
<evidence type="ECO:0000313" key="4">
    <source>
        <dbReference type="EMBL" id="KAE9335531.1"/>
    </source>
</evidence>
<dbReference type="Proteomes" id="UP000435112">
    <property type="component" value="Unassembled WGS sequence"/>
</dbReference>
<proteinExistence type="predicted"/>
<evidence type="ECO:0000313" key="7">
    <source>
        <dbReference type="Proteomes" id="UP000435112"/>
    </source>
</evidence>
<organism evidence="2 5">
    <name type="scientific">Phytophthora rubi</name>
    <dbReference type="NCBI Taxonomy" id="129364"/>
    <lineage>
        <taxon>Eukaryota</taxon>
        <taxon>Sar</taxon>
        <taxon>Stramenopiles</taxon>
        <taxon>Oomycota</taxon>
        <taxon>Peronosporomycetes</taxon>
        <taxon>Peronosporales</taxon>
        <taxon>Peronosporaceae</taxon>
        <taxon>Phytophthora</taxon>
    </lineage>
</organism>